<organism evidence="1 2">
    <name type="scientific">Streptosporangium oxazolinicum</name>
    <dbReference type="NCBI Taxonomy" id="909287"/>
    <lineage>
        <taxon>Bacteria</taxon>
        <taxon>Bacillati</taxon>
        <taxon>Actinomycetota</taxon>
        <taxon>Actinomycetes</taxon>
        <taxon>Streptosporangiales</taxon>
        <taxon>Streptosporangiaceae</taxon>
        <taxon>Streptosporangium</taxon>
    </lineage>
</organism>
<dbReference type="Gene3D" id="2.60.120.10">
    <property type="entry name" value="Jelly Rolls"/>
    <property type="match status" value="1"/>
</dbReference>
<reference evidence="2" key="1">
    <citation type="journal article" date="2019" name="Int. J. Syst. Evol. Microbiol.">
        <title>The Global Catalogue of Microorganisms (GCM) 10K type strain sequencing project: providing services to taxonomists for standard genome sequencing and annotation.</title>
        <authorList>
            <consortium name="The Broad Institute Genomics Platform"/>
            <consortium name="The Broad Institute Genome Sequencing Center for Infectious Disease"/>
            <person name="Wu L."/>
            <person name="Ma J."/>
        </authorList>
    </citation>
    <scope>NUCLEOTIDE SEQUENCE [LARGE SCALE GENOMIC DNA]</scope>
    <source>
        <strain evidence="2">JCM 17388</strain>
    </source>
</reference>
<evidence type="ECO:0000313" key="1">
    <source>
        <dbReference type="EMBL" id="GAA4205493.1"/>
    </source>
</evidence>
<dbReference type="RefSeq" id="WP_344922113.1">
    <property type="nucleotide sequence ID" value="NZ_BAABAQ010000015.1"/>
</dbReference>
<dbReference type="EMBL" id="BAABAQ010000015">
    <property type="protein sequence ID" value="GAA4205493.1"/>
    <property type="molecule type" value="Genomic_DNA"/>
</dbReference>
<dbReference type="InterPro" id="IPR014710">
    <property type="entry name" value="RmlC-like_jellyroll"/>
</dbReference>
<dbReference type="InterPro" id="IPR011051">
    <property type="entry name" value="RmlC_Cupin_sf"/>
</dbReference>
<keyword evidence="2" id="KW-1185">Reference proteome</keyword>
<gene>
    <name evidence="1" type="ORF">GCM10022252_66130</name>
</gene>
<dbReference type="SUPFAM" id="SSF51182">
    <property type="entry name" value="RmlC-like cupins"/>
    <property type="match status" value="1"/>
</dbReference>
<sequence>MVRKIDSATRIPVPGGKTIDEYVGVANSGDARISIAYMKAPAGWDEPAQTPEFAEYTLVLKGTVIVEHDGGTTEVGVGQVFQCEPGERIRYSCGPDGAEYVAVCLPAFSPETVNREGE</sequence>
<protein>
    <recommendedName>
        <fullName evidence="3">Cupin</fullName>
    </recommendedName>
</protein>
<proteinExistence type="predicted"/>
<comment type="caution">
    <text evidence="1">The sequence shown here is derived from an EMBL/GenBank/DDBJ whole genome shotgun (WGS) entry which is preliminary data.</text>
</comment>
<dbReference type="Proteomes" id="UP001501251">
    <property type="component" value="Unassembled WGS sequence"/>
</dbReference>
<accession>A0ABP8BFC7</accession>
<evidence type="ECO:0000313" key="2">
    <source>
        <dbReference type="Proteomes" id="UP001501251"/>
    </source>
</evidence>
<evidence type="ECO:0008006" key="3">
    <source>
        <dbReference type="Google" id="ProtNLM"/>
    </source>
</evidence>
<name>A0ABP8BFC7_9ACTN</name>